<gene>
    <name evidence="3" type="ORF">GJV77_11415</name>
</gene>
<dbReference type="InterPro" id="IPR049236">
    <property type="entry name" value="DUF6850"/>
</dbReference>
<evidence type="ECO:0000256" key="1">
    <source>
        <dbReference type="SAM" id="SignalP"/>
    </source>
</evidence>
<dbReference type="OrthoDB" id="127395at2"/>
<evidence type="ECO:0000259" key="2">
    <source>
        <dbReference type="Pfam" id="PF21012"/>
    </source>
</evidence>
<keyword evidence="4" id="KW-1185">Reference proteome</keyword>
<evidence type="ECO:0000313" key="3">
    <source>
        <dbReference type="EMBL" id="MTH30506.1"/>
    </source>
</evidence>
<dbReference type="AlphaFoldDB" id="A0A7K1GNU8"/>
<reference evidence="3 4" key="1">
    <citation type="journal article" date="2006" name="Int. J. Syst. Evol. Microbiol.">
        <title>Myroides pelagicus sp. nov., isolated from seawater in Thailand.</title>
        <authorList>
            <person name="Yoon J."/>
            <person name="Maneerat S."/>
            <person name="Kawai F."/>
            <person name="Yokota A."/>
        </authorList>
    </citation>
    <scope>NUCLEOTIDE SEQUENCE [LARGE SCALE GENOMIC DNA]</scope>
    <source>
        <strain evidence="3 4">SM1T</strain>
    </source>
</reference>
<evidence type="ECO:0000313" key="4">
    <source>
        <dbReference type="Proteomes" id="UP000488936"/>
    </source>
</evidence>
<proteinExistence type="predicted"/>
<accession>A0A7K1GNU8</accession>
<sequence length="521" mass="61009">MKQLIIKCWLGYSLLLLLIQNTGYGQDLTNKDNYIINGLSFEKTKDLNGFYCDSLKSNLGIGYSTAKQNKSYLLNKGNQFNSYSLTALWNKALDKESSFLATISFDKAEQDQIFGTSMLYNQDYGPYQLYHKFKADYHFQHYNINTQYKKQVNRFTFLAGISYTGNYSFTLTEPRDKAISSWLKPKVGVEYSLTKNSQVFLTSWYQHHRQTVELDVYNGNRKRQFLLLKGFGLYDHQHKDYEFSKKRIYSANSIGVNLGADLFQTNRFSLSLGFIGSIDKLKTQELNTIVLHELKTSKTLVSGALNYKANRFLNIKLKANYYFKELLGTENRYSYVNVNQDYESVYDYIKIAQVRPYILQNKQWYLDLGLQNYLSDKFSYVLGGGYSQTNFDEQYKTTAFKTLINKQIYKGYLRLDYQNKKNRAFLSFSYQNQATTSANSYKDTDLKGLYQEVYYPNYLYEKLNKKAIELTFDYSYRLKNNNRVALNIKLDKLWSTNTLNTSAGVFDLDYLGITTKLYYQF</sequence>
<feature type="signal peptide" evidence="1">
    <location>
        <begin position="1"/>
        <end position="25"/>
    </location>
</feature>
<keyword evidence="1" id="KW-0732">Signal</keyword>
<protein>
    <recommendedName>
        <fullName evidence="2">DUF6850 domain-containing protein</fullName>
    </recommendedName>
</protein>
<dbReference type="EMBL" id="WMJY01000028">
    <property type="protein sequence ID" value="MTH30506.1"/>
    <property type="molecule type" value="Genomic_DNA"/>
</dbReference>
<name>A0A7K1GNU8_9FLAO</name>
<dbReference type="RefSeq" id="WP_155036490.1">
    <property type="nucleotide sequence ID" value="NZ_JBHTIG010000062.1"/>
</dbReference>
<feature type="chain" id="PRO_5029694990" description="DUF6850 domain-containing protein" evidence="1">
    <location>
        <begin position="26"/>
        <end position="521"/>
    </location>
</feature>
<dbReference type="Proteomes" id="UP000488936">
    <property type="component" value="Unassembled WGS sequence"/>
</dbReference>
<dbReference type="Pfam" id="PF21012">
    <property type="entry name" value="DUF6850"/>
    <property type="match status" value="1"/>
</dbReference>
<feature type="domain" description="DUF6850" evidence="2">
    <location>
        <begin position="57"/>
        <end position="498"/>
    </location>
</feature>
<comment type="caution">
    <text evidence="3">The sequence shown here is derived from an EMBL/GenBank/DDBJ whole genome shotgun (WGS) entry which is preliminary data.</text>
</comment>
<organism evidence="3 4">
    <name type="scientific">Myroides pelagicus</name>
    <dbReference type="NCBI Taxonomy" id="270914"/>
    <lineage>
        <taxon>Bacteria</taxon>
        <taxon>Pseudomonadati</taxon>
        <taxon>Bacteroidota</taxon>
        <taxon>Flavobacteriia</taxon>
        <taxon>Flavobacteriales</taxon>
        <taxon>Flavobacteriaceae</taxon>
        <taxon>Myroides</taxon>
    </lineage>
</organism>